<dbReference type="Proteomes" id="UP000470875">
    <property type="component" value="Unassembled WGS sequence"/>
</dbReference>
<keyword evidence="3" id="KW-1185">Reference proteome</keyword>
<dbReference type="SMART" id="SM00855">
    <property type="entry name" value="PGAM"/>
    <property type="match status" value="1"/>
</dbReference>
<proteinExistence type="predicted"/>
<dbReference type="SUPFAM" id="SSF53254">
    <property type="entry name" value="Phosphoglycerate mutase-like"/>
    <property type="match status" value="1"/>
</dbReference>
<dbReference type="InterPro" id="IPR029033">
    <property type="entry name" value="His_PPase_superfam"/>
</dbReference>
<dbReference type="AlphaFoldDB" id="A0A6N7W3F2"/>
<dbReference type="PANTHER" id="PTHR20935:SF1">
    <property type="entry name" value="SLL1549 PROTEIN"/>
    <property type="match status" value="1"/>
</dbReference>
<protein>
    <submittedName>
        <fullName evidence="2">Histidine phosphatase family protein</fullName>
    </submittedName>
</protein>
<evidence type="ECO:0000313" key="3">
    <source>
        <dbReference type="Proteomes" id="UP000470875"/>
    </source>
</evidence>
<sequence length="182" mass="19738">MIHRIQRACRQSLSYPEDMSRHTVIFIRHAKAAQSSATGDSGRALTDEGKEQAQQLGKKLTATLAKVDKIFLSPATRAIETWEQMTQGAGLSTGDLPNPQQDPVIYAGEPHAILDMVRAQGDGETVVVVGHEPTISEVARLSVKDDVEVPAGIPTASAIIISASHDWKEWHSHVATTAEFIH</sequence>
<evidence type="ECO:0000256" key="1">
    <source>
        <dbReference type="ARBA" id="ARBA00022801"/>
    </source>
</evidence>
<gene>
    <name evidence="2" type="ORF">FYJ24_04010</name>
</gene>
<organism evidence="2 3">
    <name type="scientific">Scrofimicrobium canadense</name>
    <dbReference type="NCBI Taxonomy" id="2652290"/>
    <lineage>
        <taxon>Bacteria</taxon>
        <taxon>Bacillati</taxon>
        <taxon>Actinomycetota</taxon>
        <taxon>Actinomycetes</taxon>
        <taxon>Actinomycetales</taxon>
        <taxon>Actinomycetaceae</taxon>
        <taxon>Scrofimicrobium</taxon>
    </lineage>
</organism>
<comment type="caution">
    <text evidence="2">The sequence shown here is derived from an EMBL/GenBank/DDBJ whole genome shotgun (WGS) entry which is preliminary data.</text>
</comment>
<dbReference type="Gene3D" id="3.40.50.1240">
    <property type="entry name" value="Phosphoglycerate mutase-like"/>
    <property type="match status" value="1"/>
</dbReference>
<dbReference type="EMBL" id="VULO01000004">
    <property type="protein sequence ID" value="MSS83941.1"/>
    <property type="molecule type" value="Genomic_DNA"/>
</dbReference>
<evidence type="ECO:0000313" key="2">
    <source>
        <dbReference type="EMBL" id="MSS83941.1"/>
    </source>
</evidence>
<dbReference type="PANTHER" id="PTHR20935">
    <property type="entry name" value="PHOSPHOGLYCERATE MUTASE-RELATED"/>
    <property type="match status" value="1"/>
</dbReference>
<dbReference type="Pfam" id="PF00300">
    <property type="entry name" value="His_Phos_1"/>
    <property type="match status" value="1"/>
</dbReference>
<keyword evidence="1" id="KW-0378">Hydrolase</keyword>
<dbReference type="InterPro" id="IPR051021">
    <property type="entry name" value="Mito_Ser/Thr_phosphatase"/>
</dbReference>
<dbReference type="InterPro" id="IPR013078">
    <property type="entry name" value="His_Pase_superF_clade-1"/>
</dbReference>
<name>A0A6N7W3F2_9ACTO</name>
<accession>A0A6N7W3F2</accession>
<dbReference type="GO" id="GO:0016787">
    <property type="term" value="F:hydrolase activity"/>
    <property type="evidence" value="ECO:0007669"/>
    <property type="project" value="UniProtKB-KW"/>
</dbReference>
<reference evidence="2 3" key="1">
    <citation type="submission" date="2019-08" db="EMBL/GenBank/DDBJ databases">
        <title>In-depth cultivation of the pig gut microbiome towards novel bacterial diversity and tailored functional studies.</title>
        <authorList>
            <person name="Wylensek D."/>
            <person name="Hitch T.C.A."/>
            <person name="Clavel T."/>
        </authorList>
    </citation>
    <scope>NUCLEOTIDE SEQUENCE [LARGE SCALE GENOMIC DNA]</scope>
    <source>
        <strain evidence="2 3">WB03_NA08</strain>
    </source>
</reference>
<dbReference type="CDD" id="cd07067">
    <property type="entry name" value="HP_PGM_like"/>
    <property type="match status" value="1"/>
</dbReference>